<evidence type="ECO:0000313" key="2">
    <source>
        <dbReference type="EMBL" id="TXS26606.1"/>
    </source>
</evidence>
<organism evidence="2">
    <name type="scientific">Streptomyces sp. gb1(2016)</name>
    <dbReference type="NCBI Taxonomy" id="1828321"/>
    <lineage>
        <taxon>Bacteria</taxon>
        <taxon>Bacillati</taxon>
        <taxon>Actinomycetota</taxon>
        <taxon>Actinomycetes</taxon>
        <taxon>Kitasatosporales</taxon>
        <taxon>Streptomycetaceae</taxon>
        <taxon>Streptomyces</taxon>
    </lineage>
</organism>
<protein>
    <submittedName>
        <fullName evidence="2">PIG-L family deacetylase</fullName>
    </submittedName>
</protein>
<reference evidence="2" key="1">
    <citation type="submission" date="2018-10" db="EMBL/GenBank/DDBJ databases">
        <authorList>
            <person name="Hariharan J."/>
            <person name="Choudoir M.J."/>
            <person name="Diebold P."/>
            <person name="Panke-Buisse K."/>
            <person name="Campbell A.N."/>
            <person name="Buckley D.H."/>
        </authorList>
    </citation>
    <scope>NUCLEOTIDE SEQUENCE</scope>
    <source>
        <strain evidence="2">Gb1</strain>
    </source>
</reference>
<sequence>MTTHTDGTAPYADAIQAPGTDESVWEAWAGWDGLPEFPLPPRGRVVVVAAHPDDEVLGLGGTLARLADAGHRLTVVSVTDGEGSHPHSRVLSPEELVRVRAEETRTALERLGAGDAGIVRLHVPDSGVHRHEEEVRRALVPLCAGADLVAAPWTGDVHSDHEAAGRAGRAAAREAGARFAEYPVWMWHWARPDDPRVPWDRAARLTLPAGIQARKRHAVDAFASQIRPLGPGPEEAAVLPPEELAHHLRPREVVFL</sequence>
<gene>
    <name evidence="2" type="ORF">EAO74_10765</name>
</gene>
<dbReference type="PANTHER" id="PTHR12993">
    <property type="entry name" value="N-ACETYLGLUCOSAMINYL-PHOSPHATIDYLINOSITOL DE-N-ACETYLASE-RELATED"/>
    <property type="match status" value="1"/>
</dbReference>
<dbReference type="Pfam" id="PF02585">
    <property type="entry name" value="PIG-L"/>
    <property type="match status" value="1"/>
</dbReference>
<evidence type="ECO:0000256" key="1">
    <source>
        <dbReference type="ARBA" id="ARBA00022833"/>
    </source>
</evidence>
<accession>A0A652KSQ6</accession>
<dbReference type="SUPFAM" id="SSF102588">
    <property type="entry name" value="LmbE-like"/>
    <property type="match status" value="1"/>
</dbReference>
<dbReference type="Gene3D" id="3.40.50.10320">
    <property type="entry name" value="LmbE-like"/>
    <property type="match status" value="1"/>
</dbReference>
<dbReference type="InterPro" id="IPR024078">
    <property type="entry name" value="LmbE-like_dom_sf"/>
</dbReference>
<dbReference type="EMBL" id="RDBM01000035">
    <property type="protein sequence ID" value="TXS26606.1"/>
    <property type="molecule type" value="Genomic_DNA"/>
</dbReference>
<proteinExistence type="predicted"/>
<dbReference type="GO" id="GO:0016137">
    <property type="term" value="P:glycoside metabolic process"/>
    <property type="evidence" value="ECO:0007669"/>
    <property type="project" value="UniProtKB-ARBA"/>
</dbReference>
<dbReference type="RefSeq" id="WP_124277634.1">
    <property type="nucleotide sequence ID" value="NZ_RDBM01000035.1"/>
</dbReference>
<dbReference type="GO" id="GO:0016811">
    <property type="term" value="F:hydrolase activity, acting on carbon-nitrogen (but not peptide) bonds, in linear amides"/>
    <property type="evidence" value="ECO:0007669"/>
    <property type="project" value="TreeGrafter"/>
</dbReference>
<dbReference type="InterPro" id="IPR003737">
    <property type="entry name" value="GlcNAc_PI_deacetylase-related"/>
</dbReference>
<dbReference type="AlphaFoldDB" id="A0A652KSQ6"/>
<keyword evidence="1" id="KW-0862">Zinc</keyword>
<comment type="caution">
    <text evidence="2">The sequence shown here is derived from an EMBL/GenBank/DDBJ whole genome shotgun (WGS) entry which is preliminary data.</text>
</comment>
<name>A0A652KSQ6_9ACTN</name>
<dbReference type="PANTHER" id="PTHR12993:SF29">
    <property type="entry name" value="BLR3841 PROTEIN"/>
    <property type="match status" value="1"/>
</dbReference>